<reference evidence="3" key="1">
    <citation type="journal article" date="2019" name="Int. J. Syst. Evol. Microbiol.">
        <title>The Global Catalogue of Microorganisms (GCM) 10K type strain sequencing project: providing services to taxonomists for standard genome sequencing and annotation.</title>
        <authorList>
            <consortium name="The Broad Institute Genomics Platform"/>
            <consortium name="The Broad Institute Genome Sequencing Center for Infectious Disease"/>
            <person name="Wu L."/>
            <person name="Ma J."/>
        </authorList>
    </citation>
    <scope>NUCLEOTIDE SEQUENCE [LARGE SCALE GENOMIC DNA]</scope>
    <source>
        <strain evidence="3">CCUG 54520</strain>
    </source>
</reference>
<dbReference type="Gene3D" id="3.10.180.10">
    <property type="entry name" value="2,3-Dihydroxybiphenyl 1,2-Dioxygenase, domain 1"/>
    <property type="match status" value="1"/>
</dbReference>
<dbReference type="InterPro" id="IPR029068">
    <property type="entry name" value="Glyas_Bleomycin-R_OHBP_Dase"/>
</dbReference>
<feature type="domain" description="VOC" evidence="1">
    <location>
        <begin position="4"/>
        <end position="128"/>
    </location>
</feature>
<dbReference type="InterPro" id="IPR004360">
    <property type="entry name" value="Glyas_Fos-R_dOase_dom"/>
</dbReference>
<dbReference type="SUPFAM" id="SSF54593">
    <property type="entry name" value="Glyoxalase/Bleomycin resistance protein/Dihydroxybiphenyl dioxygenase"/>
    <property type="match status" value="1"/>
</dbReference>
<dbReference type="Proteomes" id="UP001595914">
    <property type="component" value="Unassembled WGS sequence"/>
</dbReference>
<sequence>MTPRLDLVGIVVADMARSLAFYRRLGFDLPAAADTEPHVEAVLGQGLRVAWDTEATIRSFDPDWTPGSGGQRLSLAFACADPAEVDSCYAELVAAGYEGKLAPWDAFWGQRYATIHDPDGNSVDLFAALS</sequence>
<dbReference type="InterPro" id="IPR037523">
    <property type="entry name" value="VOC_core"/>
</dbReference>
<dbReference type="PANTHER" id="PTHR36503:SF3">
    <property type="entry name" value="BLR0126 PROTEIN"/>
    <property type="match status" value="1"/>
</dbReference>
<dbReference type="Pfam" id="PF00903">
    <property type="entry name" value="Glyoxalase"/>
    <property type="match status" value="1"/>
</dbReference>
<comment type="caution">
    <text evidence="2">The sequence shown here is derived from an EMBL/GenBank/DDBJ whole genome shotgun (WGS) entry which is preliminary data.</text>
</comment>
<accession>A0ABV9FXY4</accession>
<protein>
    <submittedName>
        <fullName evidence="2">VOC family protein</fullName>
    </submittedName>
</protein>
<evidence type="ECO:0000259" key="1">
    <source>
        <dbReference type="PROSITE" id="PS51819"/>
    </source>
</evidence>
<evidence type="ECO:0000313" key="3">
    <source>
        <dbReference type="Proteomes" id="UP001595914"/>
    </source>
</evidence>
<keyword evidence="3" id="KW-1185">Reference proteome</keyword>
<dbReference type="PANTHER" id="PTHR36503">
    <property type="entry name" value="BLR2520 PROTEIN"/>
    <property type="match status" value="1"/>
</dbReference>
<proteinExistence type="predicted"/>
<organism evidence="2 3">
    <name type="scientific">Rhodococcus kronopolitis</name>
    <dbReference type="NCBI Taxonomy" id="1460226"/>
    <lineage>
        <taxon>Bacteria</taxon>
        <taxon>Bacillati</taxon>
        <taxon>Actinomycetota</taxon>
        <taxon>Actinomycetes</taxon>
        <taxon>Mycobacteriales</taxon>
        <taxon>Nocardiaceae</taxon>
        <taxon>Rhodococcus</taxon>
    </lineage>
</organism>
<dbReference type="RefSeq" id="WP_378418588.1">
    <property type="nucleotide sequence ID" value="NZ_JBHSFO010000009.1"/>
</dbReference>
<evidence type="ECO:0000313" key="2">
    <source>
        <dbReference type="EMBL" id="MFC4605199.1"/>
    </source>
</evidence>
<name>A0ABV9FXY4_9NOCA</name>
<dbReference type="EMBL" id="JBHSFO010000009">
    <property type="protein sequence ID" value="MFC4605199.1"/>
    <property type="molecule type" value="Genomic_DNA"/>
</dbReference>
<gene>
    <name evidence="2" type="ORF">ACFO6S_15990</name>
</gene>
<dbReference type="PROSITE" id="PS51819">
    <property type="entry name" value="VOC"/>
    <property type="match status" value="1"/>
</dbReference>